<feature type="repeat" description="TPR" evidence="1">
    <location>
        <begin position="110"/>
        <end position="143"/>
    </location>
</feature>
<feature type="repeat" description="TPR" evidence="1">
    <location>
        <begin position="144"/>
        <end position="177"/>
    </location>
</feature>
<feature type="repeat" description="TPR" evidence="1">
    <location>
        <begin position="178"/>
        <end position="211"/>
    </location>
</feature>
<evidence type="ECO:0000313" key="4">
    <source>
        <dbReference type="Proteomes" id="UP000549394"/>
    </source>
</evidence>
<dbReference type="InterPro" id="IPR043195">
    <property type="entry name" value="TTC12"/>
</dbReference>
<dbReference type="InterPro" id="IPR011989">
    <property type="entry name" value="ARM-like"/>
</dbReference>
<protein>
    <submittedName>
        <fullName evidence="3">DgyrCDS6841</fullName>
    </submittedName>
</protein>
<dbReference type="PROSITE" id="PS50005">
    <property type="entry name" value="TPR"/>
    <property type="match status" value="3"/>
</dbReference>
<dbReference type="InterPro" id="IPR016024">
    <property type="entry name" value="ARM-type_fold"/>
</dbReference>
<dbReference type="GO" id="GO:0005737">
    <property type="term" value="C:cytoplasm"/>
    <property type="evidence" value="ECO:0007669"/>
    <property type="project" value="TreeGrafter"/>
</dbReference>
<dbReference type="Gene3D" id="1.25.10.10">
    <property type="entry name" value="Leucine-rich Repeat Variant"/>
    <property type="match status" value="1"/>
</dbReference>
<dbReference type="PROSITE" id="PS50293">
    <property type="entry name" value="TPR_REGION"/>
    <property type="match status" value="1"/>
</dbReference>
<gene>
    <name evidence="3" type="ORF">DGYR_LOCUS6534</name>
</gene>
<dbReference type="OrthoDB" id="629492at2759"/>
<proteinExistence type="predicted"/>
<accession>A0A7I8VP68</accession>
<dbReference type="Gene3D" id="1.25.40.10">
    <property type="entry name" value="Tetratricopeptide repeat domain"/>
    <property type="match status" value="1"/>
</dbReference>
<dbReference type="Pfam" id="PF00515">
    <property type="entry name" value="TPR_1"/>
    <property type="match status" value="1"/>
</dbReference>
<dbReference type="Pfam" id="PF08743">
    <property type="entry name" value="Nse4_C"/>
    <property type="match status" value="1"/>
</dbReference>
<dbReference type="GO" id="GO:0005813">
    <property type="term" value="C:centrosome"/>
    <property type="evidence" value="ECO:0007669"/>
    <property type="project" value="TreeGrafter"/>
</dbReference>
<sequence>MATNSDVNSELDNFLNKVDELDDLMHGIRSSKLDDEDELNKLELNTIQQLTKFKSEKDKTRDNKSEINKTIINQKAFTDNPADIRDEFKAAVEKDALERSERRKKHIQEAKFYKEKGNTEFKNENYEKAVEYYTKGIDLVKDMIVLYTNRAQAYIKLSEYEKALKDCDLALRLDDKYLKAYLHKGKAYSALGKFDEALNSYKTAISCDPKKQNVVSLIQGYISEVQLKKNQANSSGDRKEIQLKTECVVDVLDTLFINGTEAVHVHGGLRILQNILYIPDAPIIFKSNGGLRLSSEHDLIVRCLESEPTKLTKDELQVCSSVYACYAAACINDDEHKRVIFLENEKLAAQTQKFLDALLEKAKTLHVDILAFIRVVTCIPIGVDAFATKFDACRFVKSCVDLQSFYEKKLPKLGNDIVAIFFELFKCRKFRDKMVSQINGISDIFADFMRKNSKINNIRLLSTFLTGLTSLARDQRLRKLLSERTLFWTSIFDVLERVINPLASSDKPEFSVQRDCMLLLNCLCYENSEIMKSKSIGKICSAIYPLLKAEEHQLQQTTLHTYSTILTGCKDIAIEMIKWGFVEYLIELMTDGEKFNGNCLTRCLLACTRADQSTCKMLTSWLPALKSLINLLDLEDEKAAGNAALVLTDLLNHDKNICNTLKATDIIRRLLIMCKDANCQKVRVNCAIFLSKIVTTDEELKIKLRELDGIGILHNMLKSVRLDAKIVLNNKDGATVAEHPHFGIFLYIRQNLKKMELDSPPPSDNHNKSVSERIDSIRALRRKVDVLNSSIQDKIGDLSIVNTEAEQFENHALSSYDYIRETNVDADQVFDCKEFGTKFRSHVRSIYGENGLLENGGISEMGWKKIGESIGKYYKLFSGKKSFAGCLGDIPPEKKRQSRSQIRRKDKELMMLSQPGEKAVGSEKKEETSALVLHVLKCLRHNYRTKKRAIGFYEFVVDPLSFGRTLENIFYLSFLIRDRHVRMFLNADQLPVIKPVSEEERSKFAEVAEIDSLSTLFTVTHEDWTKIVEKLGMEHRSLISRPKC</sequence>
<dbReference type="Pfam" id="PF13181">
    <property type="entry name" value="TPR_8"/>
    <property type="match status" value="2"/>
</dbReference>
<dbReference type="AlphaFoldDB" id="A0A7I8VP68"/>
<organism evidence="3 4">
    <name type="scientific">Dimorphilus gyrociliatus</name>
    <dbReference type="NCBI Taxonomy" id="2664684"/>
    <lineage>
        <taxon>Eukaryota</taxon>
        <taxon>Metazoa</taxon>
        <taxon>Spiralia</taxon>
        <taxon>Lophotrochozoa</taxon>
        <taxon>Annelida</taxon>
        <taxon>Polychaeta</taxon>
        <taxon>Polychaeta incertae sedis</taxon>
        <taxon>Dinophilidae</taxon>
        <taxon>Dimorphilus</taxon>
    </lineage>
</organism>
<evidence type="ECO:0000256" key="1">
    <source>
        <dbReference type="PROSITE-ProRule" id="PRU00339"/>
    </source>
</evidence>
<dbReference type="InterPro" id="IPR011990">
    <property type="entry name" value="TPR-like_helical_dom_sf"/>
</dbReference>
<dbReference type="SMART" id="SM00028">
    <property type="entry name" value="TPR"/>
    <property type="match status" value="3"/>
</dbReference>
<evidence type="ECO:0000313" key="3">
    <source>
        <dbReference type="EMBL" id="CAD5118102.1"/>
    </source>
</evidence>
<dbReference type="PANTHER" id="PTHR46540">
    <property type="entry name" value="TETRATRICOPEPTIDE REPEAT PROTEIN 12"/>
    <property type="match status" value="1"/>
</dbReference>
<keyword evidence="4" id="KW-1185">Reference proteome</keyword>
<keyword evidence="1" id="KW-0802">TPR repeat</keyword>
<dbReference type="Proteomes" id="UP000549394">
    <property type="component" value="Unassembled WGS sequence"/>
</dbReference>
<reference evidence="3 4" key="1">
    <citation type="submission" date="2020-08" db="EMBL/GenBank/DDBJ databases">
        <authorList>
            <person name="Hejnol A."/>
        </authorList>
    </citation>
    <scope>NUCLEOTIDE SEQUENCE [LARGE SCALE GENOMIC DNA]</scope>
</reference>
<dbReference type="PANTHER" id="PTHR46540:SF1">
    <property type="entry name" value="TETRATRICOPEPTIDE REPEAT PROTEIN 12"/>
    <property type="match status" value="1"/>
</dbReference>
<evidence type="ECO:0000259" key="2">
    <source>
        <dbReference type="Pfam" id="PF08743"/>
    </source>
</evidence>
<dbReference type="SUPFAM" id="SSF48452">
    <property type="entry name" value="TPR-like"/>
    <property type="match status" value="1"/>
</dbReference>
<name>A0A7I8VP68_9ANNE</name>
<dbReference type="EMBL" id="CAJFCJ010000008">
    <property type="protein sequence ID" value="CAD5118102.1"/>
    <property type="molecule type" value="Genomic_DNA"/>
</dbReference>
<dbReference type="GO" id="GO:0007288">
    <property type="term" value="P:sperm axoneme assembly"/>
    <property type="evidence" value="ECO:0007669"/>
    <property type="project" value="TreeGrafter"/>
</dbReference>
<dbReference type="SUPFAM" id="SSF48371">
    <property type="entry name" value="ARM repeat"/>
    <property type="match status" value="1"/>
</dbReference>
<dbReference type="GO" id="GO:0070286">
    <property type="term" value="P:axonemal dynein complex assembly"/>
    <property type="evidence" value="ECO:0007669"/>
    <property type="project" value="TreeGrafter"/>
</dbReference>
<feature type="domain" description="Non-structural maintenance of chromosome element 4 C-terminal" evidence="2">
    <location>
        <begin position="950"/>
        <end position="1035"/>
    </location>
</feature>
<comment type="caution">
    <text evidence="3">The sequence shown here is derived from an EMBL/GenBank/DDBJ whole genome shotgun (WGS) entry which is preliminary data.</text>
</comment>
<dbReference type="InterPro" id="IPR019734">
    <property type="entry name" value="TPR_rpt"/>
</dbReference>
<dbReference type="InterPro" id="IPR014854">
    <property type="entry name" value="Nse4_C"/>
</dbReference>